<feature type="transmembrane region" description="Helical" evidence="8">
    <location>
        <begin position="355"/>
        <end position="372"/>
    </location>
</feature>
<keyword evidence="10" id="KW-1185">Reference proteome</keyword>
<feature type="transmembrane region" description="Helical" evidence="8">
    <location>
        <begin position="303"/>
        <end position="320"/>
    </location>
</feature>
<evidence type="ECO:0000256" key="4">
    <source>
        <dbReference type="ARBA" id="ARBA00022692"/>
    </source>
</evidence>
<dbReference type="PANTHER" id="PTHR13285:SF18">
    <property type="entry name" value="PROTEIN-CYSTEINE N-PALMITOYLTRANSFERASE RASP"/>
    <property type="match status" value="1"/>
</dbReference>
<feature type="transmembrane region" description="Helical" evidence="8">
    <location>
        <begin position="7"/>
        <end position="23"/>
    </location>
</feature>
<keyword evidence="6 7" id="KW-0472">Membrane</keyword>
<dbReference type="Proteomes" id="UP001652445">
    <property type="component" value="Unassembled WGS sequence"/>
</dbReference>
<dbReference type="InterPro" id="IPR024194">
    <property type="entry name" value="Ac/AlaTfrase_AlgI/DltB"/>
</dbReference>
<keyword evidence="4 8" id="KW-0812">Transmembrane</keyword>
<comment type="caution">
    <text evidence="9">The sequence shown here is derived from an EMBL/GenBank/DDBJ whole genome shotgun (WGS) entry which is preliminary data.</text>
</comment>
<evidence type="ECO:0000256" key="7">
    <source>
        <dbReference type="PIRNR" id="PIRNR016636"/>
    </source>
</evidence>
<evidence type="ECO:0000256" key="3">
    <source>
        <dbReference type="ARBA" id="ARBA00022475"/>
    </source>
</evidence>
<dbReference type="InterPro" id="IPR004299">
    <property type="entry name" value="MBOAT_fam"/>
</dbReference>
<feature type="transmembrane region" description="Helical" evidence="8">
    <location>
        <begin position="47"/>
        <end position="67"/>
    </location>
</feature>
<dbReference type="Pfam" id="PF03062">
    <property type="entry name" value="MBOAT"/>
    <property type="match status" value="1"/>
</dbReference>
<dbReference type="RefSeq" id="WP_262683219.1">
    <property type="nucleotide sequence ID" value="NZ_JAOQIO010000013.1"/>
</dbReference>
<keyword evidence="5 8" id="KW-1133">Transmembrane helix</keyword>
<dbReference type="InterPro" id="IPR051085">
    <property type="entry name" value="MB_O-acyltransferase"/>
</dbReference>
<keyword evidence="7" id="KW-0012">Acyltransferase</keyword>
<sequence length="472" mass="55022">MVFSSTIFLFCFLPLVLLFYYLLKIEYRNAFLLVASLSFYAWGEPRFVFVIILSILINYLFGLLTHVCQQKFGLIINRIILLTGVAANCCLLFYYKYYDFFFSSINSLTGLDFPLKHIVLPIGISFFTFQGLSYVIDLYMKKVPVQKNFIKFALFKAFFPQLIAGPIVRYVDVHQQIDNRICTVDDFAYGVRRFVMGLGKKIIIANTLGSVADNIFSLPNDQHSMTIAWIGAICYTFQIYFDFSGYSDMAIGIARMLGFKFKENFDFPYISKSITEFWRRWHISLSSWFKDYLYIPLGGNRRGNVYVNLLIVFIVTGLWHGAEWNFIIWGLWHGLFIIIERMLKKANLNIKVPKVLYWIYTALVVIIGWVLFRAPNLGYALEYLKIMFGLSKATHVGFSPWYYLDHSVIFMLLIACIASLPISKYLKETVGAYENHNNFSLLIQNTYIAMLFVLCIMYLVTTTYNPFIYFRF</sequence>
<evidence type="ECO:0000256" key="6">
    <source>
        <dbReference type="ARBA" id="ARBA00023136"/>
    </source>
</evidence>
<dbReference type="InterPro" id="IPR028362">
    <property type="entry name" value="AlgI"/>
</dbReference>
<feature type="transmembrane region" description="Helical" evidence="8">
    <location>
        <begin position="326"/>
        <end position="343"/>
    </location>
</feature>
<proteinExistence type="inferred from homology"/>
<comment type="similarity">
    <text evidence="2 7">Belongs to the membrane-bound acyltransferase family.</text>
</comment>
<organism evidence="9 10">
    <name type="scientific">Paenibacillus baimaensis</name>
    <dbReference type="NCBI Taxonomy" id="2982185"/>
    <lineage>
        <taxon>Bacteria</taxon>
        <taxon>Bacillati</taxon>
        <taxon>Bacillota</taxon>
        <taxon>Bacilli</taxon>
        <taxon>Bacillales</taxon>
        <taxon>Paenibacillaceae</taxon>
        <taxon>Paenibacillus</taxon>
    </lineage>
</organism>
<evidence type="ECO:0000256" key="5">
    <source>
        <dbReference type="ARBA" id="ARBA00022989"/>
    </source>
</evidence>
<feature type="transmembrane region" description="Helical" evidence="8">
    <location>
        <begin position="79"/>
        <end position="98"/>
    </location>
</feature>
<accession>A0ABT2UAV9</accession>
<evidence type="ECO:0000313" key="9">
    <source>
        <dbReference type="EMBL" id="MCU6791773.1"/>
    </source>
</evidence>
<evidence type="ECO:0000313" key="10">
    <source>
        <dbReference type="Proteomes" id="UP001652445"/>
    </source>
</evidence>
<dbReference type="PIRSF" id="PIRSF016636">
    <property type="entry name" value="AlgI_DltB"/>
    <property type="match status" value="1"/>
</dbReference>
<evidence type="ECO:0000256" key="2">
    <source>
        <dbReference type="ARBA" id="ARBA00010323"/>
    </source>
</evidence>
<keyword evidence="3 7" id="KW-1003">Cell membrane</keyword>
<feature type="transmembrane region" description="Helical" evidence="8">
    <location>
        <begin position="118"/>
        <end position="140"/>
    </location>
</feature>
<reference evidence="9 10" key="1">
    <citation type="submission" date="2022-09" db="EMBL/GenBank/DDBJ databases">
        <authorList>
            <person name="Han X.L."/>
            <person name="Wang Q."/>
            <person name="Lu T."/>
        </authorList>
    </citation>
    <scope>NUCLEOTIDE SEQUENCE [LARGE SCALE GENOMIC DNA]</scope>
    <source>
        <strain evidence="9 10">WQ 127069</strain>
    </source>
</reference>
<dbReference type="PANTHER" id="PTHR13285">
    <property type="entry name" value="ACYLTRANSFERASE"/>
    <property type="match status" value="1"/>
</dbReference>
<evidence type="ECO:0000256" key="8">
    <source>
        <dbReference type="SAM" id="Phobius"/>
    </source>
</evidence>
<name>A0ABT2UAV9_9BACL</name>
<feature type="transmembrane region" description="Helical" evidence="8">
    <location>
        <begin position="447"/>
        <end position="470"/>
    </location>
</feature>
<keyword evidence="7" id="KW-0808">Transferase</keyword>
<dbReference type="PIRSF" id="PIRSF500217">
    <property type="entry name" value="AlgI"/>
    <property type="match status" value="1"/>
</dbReference>
<feature type="transmembrane region" description="Helical" evidence="8">
    <location>
        <begin position="408"/>
        <end position="426"/>
    </location>
</feature>
<evidence type="ECO:0000256" key="1">
    <source>
        <dbReference type="ARBA" id="ARBA00004651"/>
    </source>
</evidence>
<comment type="subcellular location">
    <subcellularLocation>
        <location evidence="1">Cell membrane</location>
        <topology evidence="1">Multi-pass membrane protein</topology>
    </subcellularLocation>
</comment>
<dbReference type="EMBL" id="JAOQIO010000013">
    <property type="protein sequence ID" value="MCU6791773.1"/>
    <property type="molecule type" value="Genomic_DNA"/>
</dbReference>
<protein>
    <submittedName>
        <fullName evidence="9">MBOAT family protein</fullName>
    </submittedName>
</protein>
<gene>
    <name evidence="9" type="ORF">OB236_06465</name>
</gene>